<dbReference type="InterPro" id="IPR011006">
    <property type="entry name" value="CheY-like_superfamily"/>
</dbReference>
<evidence type="ECO:0000256" key="4">
    <source>
        <dbReference type="PROSITE-ProRule" id="PRU00169"/>
    </source>
</evidence>
<reference evidence="7 8" key="1">
    <citation type="journal article" date="2012" name="J. Bacteriol.">
        <title>Genome sequence of Rhizobium grahamii CCGE502, a broad-host-range symbiont with low nodulation competitiveness in Phaseolus vulgaris.</title>
        <authorList>
            <person name="Althabegoiti M.J."/>
            <person name="Lozano L."/>
            <person name="Torres-Tejerizo G."/>
            <person name="Ormeno-Orrillo E."/>
            <person name="Rogel M.A."/>
            <person name="Gonzalez V."/>
            <person name="Martinez-Romero E."/>
        </authorList>
    </citation>
    <scope>NUCLEOTIDE SEQUENCE [LARGE SCALE GENOMIC DNA]</scope>
    <source>
        <strain evidence="7 8">CCGE 502</strain>
    </source>
</reference>
<organism evidence="7 8">
    <name type="scientific">Rhizobium grahamii CCGE 502</name>
    <dbReference type="NCBI Taxonomy" id="990285"/>
    <lineage>
        <taxon>Bacteria</taxon>
        <taxon>Pseudomonadati</taxon>
        <taxon>Pseudomonadota</taxon>
        <taxon>Alphaproteobacteria</taxon>
        <taxon>Hyphomicrobiales</taxon>
        <taxon>Rhizobiaceae</taxon>
        <taxon>Rhizobium/Agrobacterium group</taxon>
        <taxon>Rhizobium</taxon>
    </lineage>
</organism>
<dbReference type="GO" id="GO:0006355">
    <property type="term" value="P:regulation of DNA-templated transcription"/>
    <property type="evidence" value="ECO:0007669"/>
    <property type="project" value="InterPro"/>
</dbReference>
<dbReference type="InterPro" id="IPR001789">
    <property type="entry name" value="Sig_transdc_resp-reg_receiver"/>
</dbReference>
<gene>
    <name evidence="7" type="ORF">RGCCGE502_16540</name>
</gene>
<keyword evidence="3" id="KW-0804">Transcription</keyword>
<keyword evidence="4" id="KW-0597">Phosphoprotein</keyword>
<evidence type="ECO:0000313" key="7">
    <source>
        <dbReference type="EMBL" id="EPE97192.1"/>
    </source>
</evidence>
<comment type="caution">
    <text evidence="7">The sequence shown here is derived from an EMBL/GenBank/DDBJ whole genome shotgun (WGS) entry which is preliminary data.</text>
</comment>
<feature type="domain" description="Response regulatory" evidence="6">
    <location>
        <begin position="22"/>
        <end position="136"/>
    </location>
</feature>
<proteinExistence type="predicted"/>
<dbReference type="Gene3D" id="1.10.10.10">
    <property type="entry name" value="Winged helix-like DNA-binding domain superfamily/Winged helix DNA-binding domain"/>
    <property type="match status" value="1"/>
</dbReference>
<dbReference type="PROSITE" id="PS50110">
    <property type="entry name" value="RESPONSE_REGULATORY"/>
    <property type="match status" value="1"/>
</dbReference>
<dbReference type="PANTHER" id="PTHR44688">
    <property type="entry name" value="DNA-BINDING TRANSCRIPTIONAL ACTIVATOR DEVR_DOSR"/>
    <property type="match status" value="1"/>
</dbReference>
<dbReference type="PRINTS" id="PR00038">
    <property type="entry name" value="HTHLUXR"/>
</dbReference>
<dbReference type="PANTHER" id="PTHR44688:SF16">
    <property type="entry name" value="DNA-BINDING TRANSCRIPTIONAL ACTIVATOR DEVR_DOSR"/>
    <property type="match status" value="1"/>
</dbReference>
<dbReference type="Gene3D" id="3.40.50.2300">
    <property type="match status" value="1"/>
</dbReference>
<feature type="modified residue" description="4-aspartylphosphate" evidence="4">
    <location>
        <position position="71"/>
    </location>
</feature>
<accession>S3HEF0</accession>
<dbReference type="Pfam" id="PF00196">
    <property type="entry name" value="GerE"/>
    <property type="match status" value="1"/>
</dbReference>
<evidence type="ECO:0000259" key="5">
    <source>
        <dbReference type="PROSITE" id="PS50043"/>
    </source>
</evidence>
<dbReference type="SMART" id="SM00421">
    <property type="entry name" value="HTH_LUXR"/>
    <property type="match status" value="1"/>
</dbReference>
<dbReference type="SUPFAM" id="SSF52172">
    <property type="entry name" value="CheY-like"/>
    <property type="match status" value="1"/>
</dbReference>
<dbReference type="InterPro" id="IPR036388">
    <property type="entry name" value="WH-like_DNA-bd_sf"/>
</dbReference>
<dbReference type="InterPro" id="IPR000792">
    <property type="entry name" value="Tscrpt_reg_LuxR_C"/>
</dbReference>
<evidence type="ECO:0000313" key="8">
    <source>
        <dbReference type="Proteomes" id="UP000014411"/>
    </source>
</evidence>
<dbReference type="Proteomes" id="UP000014411">
    <property type="component" value="Unassembled WGS sequence"/>
</dbReference>
<keyword evidence="2" id="KW-0238">DNA-binding</keyword>
<name>S3HEF0_9HYPH</name>
<protein>
    <submittedName>
        <fullName evidence="7">Two component LuxR family transcriptional regulator</fullName>
    </submittedName>
</protein>
<evidence type="ECO:0000256" key="1">
    <source>
        <dbReference type="ARBA" id="ARBA00023015"/>
    </source>
</evidence>
<dbReference type="GO" id="GO:0003677">
    <property type="term" value="F:DNA binding"/>
    <property type="evidence" value="ECO:0007669"/>
    <property type="project" value="UniProtKB-KW"/>
</dbReference>
<evidence type="ECO:0000256" key="2">
    <source>
        <dbReference type="ARBA" id="ARBA00023125"/>
    </source>
</evidence>
<feature type="domain" description="HTH luxR-type" evidence="5">
    <location>
        <begin position="152"/>
        <end position="217"/>
    </location>
</feature>
<dbReference type="EMBL" id="AEYE02000016">
    <property type="protein sequence ID" value="EPE97192.1"/>
    <property type="molecule type" value="Genomic_DNA"/>
</dbReference>
<evidence type="ECO:0000259" key="6">
    <source>
        <dbReference type="PROSITE" id="PS50110"/>
    </source>
</evidence>
<dbReference type="GO" id="GO:0000160">
    <property type="term" value="P:phosphorelay signal transduction system"/>
    <property type="evidence" value="ECO:0007669"/>
    <property type="project" value="InterPro"/>
</dbReference>
<dbReference type="HOGENOM" id="CLU_000445_90_4_5"/>
<keyword evidence="1" id="KW-0805">Transcription regulation</keyword>
<dbReference type="eggNOG" id="COG4566">
    <property type="taxonomic scope" value="Bacteria"/>
</dbReference>
<sequence length="231" mass="25476">MLRILHQNRTGAPYPTDTSTPLIYIVDDDVSVRESLEGLIHSCGWRAETHGCAASFLARPRPDVPTCLILDLKLPDLCGLDLQGMICGKCDAMPIIFITGVDDVTAAVCAMKAGAREYLLKPLPDDRLLLAIEDCIELSRNQLARRLELSTMSERYQLLSPRERQVMSLVCAGWLNKQVAFELGISEITVKAHRGQMMRKMNAHSVPELVVTAARLGILDTGPLVSLSDLH</sequence>
<dbReference type="AlphaFoldDB" id="S3HEF0"/>
<dbReference type="RefSeq" id="WP_016555307.1">
    <property type="nucleotide sequence ID" value="NZ_AEYE02000016.1"/>
</dbReference>
<dbReference type="SMART" id="SM00448">
    <property type="entry name" value="REC"/>
    <property type="match status" value="1"/>
</dbReference>
<dbReference type="CDD" id="cd06170">
    <property type="entry name" value="LuxR_C_like"/>
    <property type="match status" value="1"/>
</dbReference>
<dbReference type="STRING" id="990285.RGCCGE502_16540"/>
<keyword evidence="8" id="KW-1185">Reference proteome</keyword>
<dbReference type="Pfam" id="PF00072">
    <property type="entry name" value="Response_reg"/>
    <property type="match status" value="1"/>
</dbReference>
<dbReference type="PROSITE" id="PS50043">
    <property type="entry name" value="HTH_LUXR_2"/>
    <property type="match status" value="1"/>
</dbReference>
<evidence type="ECO:0000256" key="3">
    <source>
        <dbReference type="ARBA" id="ARBA00023163"/>
    </source>
</evidence>